<organism evidence="1 2">
    <name type="scientific">Blastopirellula marina</name>
    <dbReference type="NCBI Taxonomy" id="124"/>
    <lineage>
        <taxon>Bacteria</taxon>
        <taxon>Pseudomonadati</taxon>
        <taxon>Planctomycetota</taxon>
        <taxon>Planctomycetia</taxon>
        <taxon>Pirellulales</taxon>
        <taxon>Pirellulaceae</taxon>
        <taxon>Blastopirellula</taxon>
    </lineage>
</organism>
<accession>A0A2S8FVA1</accession>
<protein>
    <submittedName>
        <fullName evidence="1">Uncharacterized protein</fullName>
    </submittedName>
</protein>
<dbReference type="AlphaFoldDB" id="A0A2S8FVA1"/>
<dbReference type="OrthoDB" id="9939343at2"/>
<dbReference type="Proteomes" id="UP000238322">
    <property type="component" value="Unassembled WGS sequence"/>
</dbReference>
<dbReference type="EMBL" id="PUHY01000006">
    <property type="protein sequence ID" value="PQO36099.1"/>
    <property type="molecule type" value="Genomic_DNA"/>
</dbReference>
<name>A0A2S8FVA1_9BACT</name>
<evidence type="ECO:0000313" key="1">
    <source>
        <dbReference type="EMBL" id="PQO36099.1"/>
    </source>
</evidence>
<comment type="caution">
    <text evidence="1">The sequence shown here is derived from an EMBL/GenBank/DDBJ whole genome shotgun (WGS) entry which is preliminary data.</text>
</comment>
<dbReference type="RefSeq" id="WP_105329388.1">
    <property type="nucleotide sequence ID" value="NZ_PUHY01000006.1"/>
</dbReference>
<gene>
    <name evidence="1" type="ORF">C5Y83_09255</name>
</gene>
<proteinExistence type="predicted"/>
<sequence length="126" mass="14485">MASLWNTLLSYLAPGYHWRRVCPDTLEAIADDFIAKHLPDSSVCQALDFNRIDDGDPGFAWRRRVAAIYGVATCYQHPRGDVARPGWNRALWQHHPNTSPEQLVDRIFEQIIQQLRTANERSTRSP</sequence>
<evidence type="ECO:0000313" key="2">
    <source>
        <dbReference type="Proteomes" id="UP000238322"/>
    </source>
</evidence>
<reference evidence="1 2" key="1">
    <citation type="submission" date="2018-02" db="EMBL/GenBank/DDBJ databases">
        <title>Comparative genomes isolates from brazilian mangrove.</title>
        <authorList>
            <person name="Araujo J.E."/>
            <person name="Taketani R.G."/>
            <person name="Silva M.C.P."/>
            <person name="Loureco M.V."/>
            <person name="Andreote F.D."/>
        </authorList>
    </citation>
    <scope>NUCLEOTIDE SEQUENCE [LARGE SCALE GENOMIC DNA]</scope>
    <source>
        <strain evidence="1 2">Hex-1 MGV</strain>
    </source>
</reference>